<protein>
    <submittedName>
        <fullName evidence="1">L-alanine-DL-glutamate epimerase-like enolase superfamily enzyme</fullName>
    </submittedName>
</protein>
<dbReference type="InterPro" id="IPR036849">
    <property type="entry name" value="Enolase-like_C_sf"/>
</dbReference>
<name>A0A7W5EZY1_9ACTN</name>
<dbReference type="RefSeq" id="WP_184588510.1">
    <property type="nucleotide sequence ID" value="NZ_BMUP01000001.1"/>
</dbReference>
<dbReference type="EMBL" id="JACHXE010000001">
    <property type="protein sequence ID" value="MBB3074793.1"/>
    <property type="molecule type" value="Genomic_DNA"/>
</dbReference>
<reference evidence="1 2" key="1">
    <citation type="submission" date="2020-08" db="EMBL/GenBank/DDBJ databases">
        <title>Genomic Encyclopedia of Type Strains, Phase III (KMG-III): the genomes of soil and plant-associated and newly described type strains.</title>
        <authorList>
            <person name="Whitman W."/>
        </authorList>
    </citation>
    <scope>NUCLEOTIDE SEQUENCE [LARGE SCALE GENOMIC DNA]</scope>
    <source>
        <strain evidence="1 2">CECT 3237</strain>
    </source>
</reference>
<dbReference type="SUPFAM" id="SSF51604">
    <property type="entry name" value="Enolase C-terminal domain-like"/>
    <property type="match status" value="1"/>
</dbReference>
<evidence type="ECO:0000313" key="1">
    <source>
        <dbReference type="EMBL" id="MBB3074793.1"/>
    </source>
</evidence>
<proteinExistence type="predicted"/>
<comment type="caution">
    <text evidence="1">The sequence shown here is derived from an EMBL/GenBank/DDBJ whole genome shotgun (WGS) entry which is preliminary data.</text>
</comment>
<evidence type="ECO:0000313" key="2">
    <source>
        <dbReference type="Proteomes" id="UP000572907"/>
    </source>
</evidence>
<dbReference type="Proteomes" id="UP000572907">
    <property type="component" value="Unassembled WGS sequence"/>
</dbReference>
<organism evidence="1 2">
    <name type="scientific">Streptomyces violarus</name>
    <dbReference type="NCBI Taxonomy" id="67380"/>
    <lineage>
        <taxon>Bacteria</taxon>
        <taxon>Bacillati</taxon>
        <taxon>Actinomycetota</taxon>
        <taxon>Actinomycetes</taxon>
        <taxon>Kitasatosporales</taxon>
        <taxon>Streptomycetaceae</taxon>
        <taxon>Streptomyces</taxon>
    </lineage>
</organism>
<dbReference type="AlphaFoldDB" id="A0A7W5EZY1"/>
<sequence>MQGAAGGREVARDLRRARAAHHVIGDEAELYVDANGALGPAGGTVHPARGVGHGLTLRTQEAAE</sequence>
<accession>A0A7W5EZY1</accession>
<gene>
    <name evidence="1" type="ORF">FHS41_001262</name>
</gene>
<keyword evidence="2" id="KW-1185">Reference proteome</keyword>
<dbReference type="Gene3D" id="3.20.20.120">
    <property type="entry name" value="Enolase-like C-terminal domain"/>
    <property type="match status" value="1"/>
</dbReference>